<comment type="caution">
    <text evidence="3">The sequence shown here is derived from an EMBL/GenBank/DDBJ whole genome shotgun (WGS) entry which is preliminary data.</text>
</comment>
<evidence type="ECO:0000256" key="1">
    <source>
        <dbReference type="SAM" id="Phobius"/>
    </source>
</evidence>
<name>A0AAX2IH54_9FLAO</name>
<sequence>MSIVFGHNNFVIKRLSPKELGLENNPEMKNAEIQLIQKYAHLYFIPVFPIGQEWVLRKDGKSYHLINDLQHRLLYHYPSRVHMGAFALPLILILGFFGYFTYEKIANYQSEKRYVAEMENKGVLLTKQLDSIDNKNSVIMSFENDNYGEDNYAVLKREGDKFLLQKVNKGMMINIPHSISYYLSSKDEENTNDSIWVTKQEIKNSIASKSPFSKKMINSLGKTLMLSDVYIIKDAYFKEDTPDEAKSSLYTEYVNYGKNSVIDSLVASNKSEDWKLSKTKAVNFKDRFAIKTDSRNSAVLYYHTIPDNIKHSVKITNHTIENKEDQYSYNY</sequence>
<dbReference type="EMBL" id="UAVR01000005">
    <property type="protein sequence ID" value="SQA87919.1"/>
    <property type="molecule type" value="Genomic_DNA"/>
</dbReference>
<dbReference type="Proteomes" id="UP000251937">
    <property type="component" value="Unassembled WGS sequence"/>
</dbReference>
<feature type="transmembrane region" description="Helical" evidence="1">
    <location>
        <begin position="81"/>
        <end position="102"/>
    </location>
</feature>
<proteinExistence type="predicted"/>
<evidence type="ECO:0000313" key="5">
    <source>
        <dbReference type="Proteomes" id="UP000251937"/>
    </source>
</evidence>
<keyword evidence="1" id="KW-0812">Transmembrane</keyword>
<gene>
    <name evidence="3" type="ORF">NCTC11212_00791</name>
    <name evidence="2" type="ORF">SAMN05421800_101346</name>
</gene>
<keyword evidence="4" id="KW-1185">Reference proteome</keyword>
<reference evidence="2 4" key="1">
    <citation type="submission" date="2017-02" db="EMBL/GenBank/DDBJ databases">
        <authorList>
            <person name="Varghese N."/>
            <person name="Submissions S."/>
        </authorList>
    </citation>
    <scope>NUCLEOTIDE SEQUENCE [LARGE SCALE GENOMIC DNA]</scope>
    <source>
        <strain evidence="2 4">DSM 16775</strain>
    </source>
</reference>
<dbReference type="Proteomes" id="UP000190669">
    <property type="component" value="Unassembled WGS sequence"/>
</dbReference>
<accession>A0AAX2IH54</accession>
<reference evidence="3 5" key="2">
    <citation type="submission" date="2018-06" db="EMBL/GenBank/DDBJ databases">
        <authorList>
            <consortium name="Pathogen Informatics"/>
            <person name="Doyle S."/>
        </authorList>
    </citation>
    <scope>NUCLEOTIDE SEQUENCE [LARGE SCALE GENOMIC DNA]</scope>
    <source>
        <strain evidence="3 5">NCTC11212</strain>
    </source>
</reference>
<keyword evidence="1" id="KW-0472">Membrane</keyword>
<dbReference type="AlphaFoldDB" id="A0AAX2IH54"/>
<dbReference type="RefSeq" id="WP_079463604.1">
    <property type="nucleotide sequence ID" value="NZ_CP033934.1"/>
</dbReference>
<evidence type="ECO:0000313" key="3">
    <source>
        <dbReference type="EMBL" id="SQA87919.1"/>
    </source>
</evidence>
<dbReference type="EMBL" id="FUZE01000001">
    <property type="protein sequence ID" value="SKB38922.1"/>
    <property type="molecule type" value="Genomic_DNA"/>
</dbReference>
<evidence type="ECO:0000313" key="4">
    <source>
        <dbReference type="Proteomes" id="UP000190669"/>
    </source>
</evidence>
<protein>
    <submittedName>
        <fullName evidence="3">Uncharacterized protein</fullName>
    </submittedName>
</protein>
<evidence type="ECO:0000313" key="2">
    <source>
        <dbReference type="EMBL" id="SKB38922.1"/>
    </source>
</evidence>
<dbReference type="KEGG" id="cbp:EB354_19065"/>
<keyword evidence="1" id="KW-1133">Transmembrane helix</keyword>
<organism evidence="3 5">
    <name type="scientific">Chryseobacterium balustinum</name>
    <dbReference type="NCBI Taxonomy" id="246"/>
    <lineage>
        <taxon>Bacteria</taxon>
        <taxon>Pseudomonadati</taxon>
        <taxon>Bacteroidota</taxon>
        <taxon>Flavobacteriia</taxon>
        <taxon>Flavobacteriales</taxon>
        <taxon>Weeksellaceae</taxon>
        <taxon>Chryseobacterium group</taxon>
        <taxon>Chryseobacterium</taxon>
    </lineage>
</organism>